<dbReference type="Gene3D" id="1.10.357.10">
    <property type="entry name" value="Tetracycline Repressor, domain 2"/>
    <property type="match status" value="1"/>
</dbReference>
<dbReference type="RefSeq" id="WP_021801838.1">
    <property type="nucleotide sequence ID" value="NZ_KI273145.1"/>
</dbReference>
<dbReference type="Proteomes" id="UP000016721">
    <property type="component" value="Unassembled WGS sequence"/>
</dbReference>
<dbReference type="Pfam" id="PF00440">
    <property type="entry name" value="TetR_N"/>
    <property type="match status" value="1"/>
</dbReference>
<dbReference type="PANTHER" id="PTHR43479:SF11">
    <property type="entry name" value="ACREF_ENVCD OPERON REPRESSOR-RELATED"/>
    <property type="match status" value="1"/>
</dbReference>
<dbReference type="PATRIC" id="fig|1294142.3.peg.1871"/>
<evidence type="ECO:0000259" key="3">
    <source>
        <dbReference type="PROSITE" id="PS50977"/>
    </source>
</evidence>
<name>U2NQJ5_9CLOT</name>
<feature type="DNA-binding region" description="H-T-H motif" evidence="2">
    <location>
        <begin position="28"/>
        <end position="47"/>
    </location>
</feature>
<protein>
    <submittedName>
        <fullName evidence="4">Transcriptional regulator, TetR family protein</fullName>
    </submittedName>
</protein>
<gene>
    <name evidence="4" type="ORF">CINTURNW_1836</name>
</gene>
<dbReference type="PROSITE" id="PS50977">
    <property type="entry name" value="HTH_TETR_2"/>
    <property type="match status" value="1"/>
</dbReference>
<evidence type="ECO:0000256" key="2">
    <source>
        <dbReference type="PROSITE-ProRule" id="PRU00335"/>
    </source>
</evidence>
<dbReference type="InterPro" id="IPR009057">
    <property type="entry name" value="Homeodomain-like_sf"/>
</dbReference>
<sequence length="191" mass="22476">MKYNNDTSKKIMHEALKLFSEQGYYPTTTKQIAEEAGVNELTIFRHFGSKSNLFQVTTEHYVIDSHVDYILNDTEELSFEDSMMLITERIYNLFIQNTKLYKVQMKLADNEKDFIKLKLSRKLVSVLEEYFIKLKEEKRVKGEPEIMALTLINSLLGAFTVELLSDNTMTKIIWQELVKEHARQFISLYKI</sequence>
<dbReference type="GO" id="GO:0003677">
    <property type="term" value="F:DNA binding"/>
    <property type="evidence" value="ECO:0007669"/>
    <property type="project" value="UniProtKB-UniRule"/>
</dbReference>
<accession>U2NQJ5</accession>
<dbReference type="OrthoDB" id="9780824at2"/>
<dbReference type="HOGENOM" id="CLU_069356_27_3_9"/>
<evidence type="ECO:0000313" key="4">
    <source>
        <dbReference type="EMBL" id="ERK31443.1"/>
    </source>
</evidence>
<dbReference type="AlphaFoldDB" id="U2NQJ5"/>
<dbReference type="PANTHER" id="PTHR43479">
    <property type="entry name" value="ACREF/ENVCD OPERON REPRESSOR-RELATED"/>
    <property type="match status" value="1"/>
</dbReference>
<feature type="domain" description="HTH tetR-type" evidence="3">
    <location>
        <begin position="5"/>
        <end position="65"/>
    </location>
</feature>
<keyword evidence="1 2" id="KW-0238">DNA-binding</keyword>
<evidence type="ECO:0000256" key="1">
    <source>
        <dbReference type="ARBA" id="ARBA00023125"/>
    </source>
</evidence>
<dbReference type="PRINTS" id="PR00455">
    <property type="entry name" value="HTHTETR"/>
</dbReference>
<dbReference type="EMBL" id="APJA01000012">
    <property type="protein sequence ID" value="ERK31443.1"/>
    <property type="molecule type" value="Genomic_DNA"/>
</dbReference>
<dbReference type="STRING" id="1294142.CINTURNW_1836"/>
<dbReference type="InterPro" id="IPR001647">
    <property type="entry name" value="HTH_TetR"/>
</dbReference>
<dbReference type="eggNOG" id="COG1309">
    <property type="taxonomic scope" value="Bacteria"/>
</dbReference>
<dbReference type="SUPFAM" id="SSF46689">
    <property type="entry name" value="Homeodomain-like"/>
    <property type="match status" value="1"/>
</dbReference>
<comment type="caution">
    <text evidence="4">The sequence shown here is derived from an EMBL/GenBank/DDBJ whole genome shotgun (WGS) entry which is preliminary data.</text>
</comment>
<keyword evidence="5" id="KW-1185">Reference proteome</keyword>
<reference evidence="4 5" key="1">
    <citation type="journal article" date="2013" name="Genome Announc.">
        <title>Draft Genome Sequence of the Hydrogen- and Ethanol-Producing Bacterium Clostridium intestinale Strain URNW.</title>
        <authorList>
            <person name="Lal S."/>
            <person name="Ramachandran U."/>
            <person name="Zhang X."/>
            <person name="Sparling R."/>
            <person name="Levin D.B."/>
        </authorList>
    </citation>
    <scope>NUCLEOTIDE SEQUENCE [LARGE SCALE GENOMIC DNA]</scope>
    <source>
        <strain evidence="4 5">URNW</strain>
    </source>
</reference>
<evidence type="ECO:0000313" key="5">
    <source>
        <dbReference type="Proteomes" id="UP000016721"/>
    </source>
</evidence>
<dbReference type="InterPro" id="IPR050624">
    <property type="entry name" value="HTH-type_Tx_Regulator"/>
</dbReference>
<organism evidence="4 5">
    <name type="scientific">Clostridium intestinale URNW</name>
    <dbReference type="NCBI Taxonomy" id="1294142"/>
    <lineage>
        <taxon>Bacteria</taxon>
        <taxon>Bacillati</taxon>
        <taxon>Bacillota</taxon>
        <taxon>Clostridia</taxon>
        <taxon>Eubacteriales</taxon>
        <taxon>Clostridiaceae</taxon>
        <taxon>Clostridium</taxon>
    </lineage>
</organism>
<proteinExistence type="predicted"/>